<gene>
    <name evidence="2" type="ORF">OHK93_000274</name>
</gene>
<feature type="compositionally biased region" description="Low complexity" evidence="1">
    <location>
        <begin position="237"/>
        <end position="251"/>
    </location>
</feature>
<sequence length="397" mass="43285">MRTSPPPTSFSPPSAKDEIINDPVRSNLQLEHKQIEDPQTYSNTLANRNERPTSSQASTLPADPFKETARASGSVTRTEESRTQEEDSKSHRPHYDVDDFKKLLLTGEKPRHAEQKPAGLAAAAPVSQPEDEEHEDNSENAPVFQAPLSPATSSLNRTGGDTRTRPGTDKEQESLAPSSLPTAERAKPAAPKPRHGRLVTSGAPQTVSFEDPAFSHGSSDDPTTSDLSRPATRDQTPRSPSQRPLPSLPRSCVRTKTGPAPTSCEKTGSNAPNLIRNRFHLVHTRPTNHGRTYESSSAADGRSKASSTSSPAVRSSQKRFIVWVANDDFAPHFIRPLYIVSYRVHLYTALAKPVLGGNREIRSNIATCSFTINASAPSSTTQKRLQSGELYALETQR</sequence>
<dbReference type="AlphaFoldDB" id="A0AA43QGD5"/>
<feature type="region of interest" description="Disordered" evidence="1">
    <location>
        <begin position="1"/>
        <end position="311"/>
    </location>
</feature>
<protein>
    <submittedName>
        <fullName evidence="2">Uncharacterized protein</fullName>
    </submittedName>
</protein>
<keyword evidence="3" id="KW-1185">Reference proteome</keyword>
<name>A0AA43QGD5_9LECA</name>
<feature type="compositionally biased region" description="Polar residues" evidence="1">
    <location>
        <begin position="289"/>
        <end position="298"/>
    </location>
</feature>
<evidence type="ECO:0000256" key="1">
    <source>
        <dbReference type="SAM" id="MobiDB-lite"/>
    </source>
</evidence>
<evidence type="ECO:0000313" key="2">
    <source>
        <dbReference type="EMBL" id="MDI1485139.1"/>
    </source>
</evidence>
<reference evidence="2" key="1">
    <citation type="journal article" date="2023" name="Genome Biol. Evol.">
        <title>First Whole Genome Sequence and Flow Cytometry Genome Size Data for the Lichen-Forming Fungus Ramalina farinacea (Ascomycota).</title>
        <authorList>
            <person name="Llewellyn T."/>
            <person name="Mian S."/>
            <person name="Hill R."/>
            <person name="Leitch I.J."/>
            <person name="Gaya E."/>
        </authorList>
    </citation>
    <scope>NUCLEOTIDE SEQUENCE</scope>
    <source>
        <strain evidence="2">LIQ254RAFAR</strain>
    </source>
</reference>
<feature type="compositionally biased region" description="Basic and acidic residues" evidence="1">
    <location>
        <begin position="160"/>
        <end position="173"/>
    </location>
</feature>
<feature type="compositionally biased region" description="Basic residues" evidence="1">
    <location>
        <begin position="277"/>
        <end position="288"/>
    </location>
</feature>
<evidence type="ECO:0000313" key="3">
    <source>
        <dbReference type="Proteomes" id="UP001161017"/>
    </source>
</evidence>
<feature type="compositionally biased region" description="Acidic residues" evidence="1">
    <location>
        <begin position="129"/>
        <end position="138"/>
    </location>
</feature>
<feature type="compositionally biased region" description="Pro residues" evidence="1">
    <location>
        <begin position="1"/>
        <end position="10"/>
    </location>
</feature>
<feature type="compositionally biased region" description="Polar residues" evidence="1">
    <location>
        <begin position="216"/>
        <end position="227"/>
    </location>
</feature>
<dbReference type="EMBL" id="JAPUFD010000001">
    <property type="protein sequence ID" value="MDI1485139.1"/>
    <property type="molecule type" value="Genomic_DNA"/>
</dbReference>
<comment type="caution">
    <text evidence="2">The sequence shown here is derived from an EMBL/GenBank/DDBJ whole genome shotgun (WGS) entry which is preliminary data.</text>
</comment>
<organism evidence="2 3">
    <name type="scientific">Ramalina farinacea</name>
    <dbReference type="NCBI Taxonomy" id="258253"/>
    <lineage>
        <taxon>Eukaryota</taxon>
        <taxon>Fungi</taxon>
        <taxon>Dikarya</taxon>
        <taxon>Ascomycota</taxon>
        <taxon>Pezizomycotina</taxon>
        <taxon>Lecanoromycetes</taxon>
        <taxon>OSLEUM clade</taxon>
        <taxon>Lecanoromycetidae</taxon>
        <taxon>Lecanorales</taxon>
        <taxon>Lecanorineae</taxon>
        <taxon>Ramalinaceae</taxon>
        <taxon>Ramalina</taxon>
    </lineage>
</organism>
<accession>A0AA43QGD5</accession>
<proteinExistence type="predicted"/>
<dbReference type="Proteomes" id="UP001161017">
    <property type="component" value="Unassembled WGS sequence"/>
</dbReference>
<feature type="compositionally biased region" description="Polar residues" evidence="1">
    <location>
        <begin position="37"/>
        <end position="59"/>
    </location>
</feature>
<feature type="compositionally biased region" description="Basic and acidic residues" evidence="1">
    <location>
        <begin position="77"/>
        <end position="115"/>
    </location>
</feature>